<dbReference type="eggNOG" id="COG1376">
    <property type="taxonomic scope" value="Bacteria"/>
</dbReference>
<feature type="domain" description="L,D-TPase catalytic" evidence="10">
    <location>
        <begin position="82"/>
        <end position="211"/>
    </location>
</feature>
<accession>Q20Z85</accession>
<feature type="active site" description="Proton donor/acceptor" evidence="9">
    <location>
        <position position="171"/>
    </location>
</feature>
<keyword evidence="8 9" id="KW-0961">Cell wall biogenesis/degradation</keyword>
<dbReference type="EMBL" id="CP000301">
    <property type="protein sequence ID" value="ABD89551.1"/>
    <property type="molecule type" value="Genomic_DNA"/>
</dbReference>
<dbReference type="PANTHER" id="PTHR30582:SF24">
    <property type="entry name" value="L,D-TRANSPEPTIDASE ERFK_SRFK-RELATED"/>
    <property type="match status" value="1"/>
</dbReference>
<protein>
    <submittedName>
        <fullName evidence="11">ErfK/YbiS/YcfS/YnhG</fullName>
    </submittedName>
</protein>
<dbReference type="SUPFAM" id="SSF141523">
    <property type="entry name" value="L,D-transpeptidase catalytic domain-like"/>
    <property type="match status" value="1"/>
</dbReference>
<dbReference type="CDD" id="cd16913">
    <property type="entry name" value="YkuD_like"/>
    <property type="match status" value="1"/>
</dbReference>
<dbReference type="AlphaFoldDB" id="Q20Z85"/>
<evidence type="ECO:0000259" key="10">
    <source>
        <dbReference type="PROSITE" id="PS52029"/>
    </source>
</evidence>
<dbReference type="Gene3D" id="2.40.440.10">
    <property type="entry name" value="L,D-transpeptidase catalytic domain-like"/>
    <property type="match status" value="1"/>
</dbReference>
<organism evidence="11">
    <name type="scientific">Rhodopseudomonas palustris (strain BisB18)</name>
    <dbReference type="NCBI Taxonomy" id="316056"/>
    <lineage>
        <taxon>Bacteria</taxon>
        <taxon>Pseudomonadati</taxon>
        <taxon>Pseudomonadota</taxon>
        <taxon>Alphaproteobacteria</taxon>
        <taxon>Hyphomicrobiales</taxon>
        <taxon>Nitrobacteraceae</taxon>
        <taxon>Rhodopseudomonas</taxon>
    </lineage>
</organism>
<keyword evidence="4" id="KW-0808">Transferase</keyword>
<name>Q20Z85_RHOPB</name>
<dbReference type="KEGG" id="rpc:RPC_4025"/>
<feature type="active site" description="Nucleophile" evidence="9">
    <location>
        <position position="187"/>
    </location>
</feature>
<keyword evidence="7 9" id="KW-0573">Peptidoglycan synthesis</keyword>
<comment type="pathway">
    <text evidence="1 9">Cell wall biogenesis; peptidoglycan biosynthesis.</text>
</comment>
<comment type="similarity">
    <text evidence="2">Belongs to the YkuD family.</text>
</comment>
<dbReference type="InterPro" id="IPR050979">
    <property type="entry name" value="LD-transpeptidase"/>
</dbReference>
<keyword evidence="3" id="KW-0328">Glycosyltransferase</keyword>
<dbReference type="GO" id="GO:0071555">
    <property type="term" value="P:cell wall organization"/>
    <property type="evidence" value="ECO:0007669"/>
    <property type="project" value="UniProtKB-UniRule"/>
</dbReference>
<dbReference type="GO" id="GO:0018104">
    <property type="term" value="P:peptidoglycan-protein cross-linking"/>
    <property type="evidence" value="ECO:0007669"/>
    <property type="project" value="TreeGrafter"/>
</dbReference>
<dbReference type="InterPro" id="IPR005490">
    <property type="entry name" value="LD_TPept_cat_dom"/>
</dbReference>
<dbReference type="RefSeq" id="WP_011474432.1">
    <property type="nucleotide sequence ID" value="NC_007925.1"/>
</dbReference>
<dbReference type="GO" id="GO:0005576">
    <property type="term" value="C:extracellular region"/>
    <property type="evidence" value="ECO:0007669"/>
    <property type="project" value="TreeGrafter"/>
</dbReference>
<dbReference type="UniPathway" id="UPA00219"/>
<dbReference type="MEROPS" id="C82.003"/>
<dbReference type="InterPro" id="IPR038063">
    <property type="entry name" value="Transpep_catalytic_dom"/>
</dbReference>
<evidence type="ECO:0000313" key="11">
    <source>
        <dbReference type="EMBL" id="ABD89551.1"/>
    </source>
</evidence>
<dbReference type="FunFam" id="2.40.440.10:FF:000002">
    <property type="entry name" value="L,D-transpeptidase ErfK/SrfK"/>
    <property type="match status" value="1"/>
</dbReference>
<dbReference type="GO" id="GO:0071972">
    <property type="term" value="F:peptidoglycan L,D-transpeptidase activity"/>
    <property type="evidence" value="ECO:0007669"/>
    <property type="project" value="TreeGrafter"/>
</dbReference>
<evidence type="ECO:0000256" key="1">
    <source>
        <dbReference type="ARBA" id="ARBA00004752"/>
    </source>
</evidence>
<evidence type="ECO:0000256" key="7">
    <source>
        <dbReference type="ARBA" id="ARBA00022984"/>
    </source>
</evidence>
<dbReference type="PANTHER" id="PTHR30582">
    <property type="entry name" value="L,D-TRANSPEPTIDASE"/>
    <property type="match status" value="1"/>
</dbReference>
<dbReference type="OrthoDB" id="9813664at2"/>
<dbReference type="GO" id="GO:0016757">
    <property type="term" value="F:glycosyltransferase activity"/>
    <property type="evidence" value="ECO:0007669"/>
    <property type="project" value="UniProtKB-KW"/>
</dbReference>
<keyword evidence="6 9" id="KW-0133">Cell shape</keyword>
<evidence type="ECO:0000256" key="3">
    <source>
        <dbReference type="ARBA" id="ARBA00022676"/>
    </source>
</evidence>
<dbReference type="GO" id="GO:0008360">
    <property type="term" value="P:regulation of cell shape"/>
    <property type="evidence" value="ECO:0007669"/>
    <property type="project" value="UniProtKB-UniRule"/>
</dbReference>
<proteinExistence type="inferred from homology"/>
<gene>
    <name evidence="11" type="ordered locus">RPC_4025</name>
</gene>
<evidence type="ECO:0000256" key="9">
    <source>
        <dbReference type="PROSITE-ProRule" id="PRU01373"/>
    </source>
</evidence>
<dbReference type="STRING" id="316056.RPC_4025"/>
<reference evidence="11" key="1">
    <citation type="submission" date="2006-03" db="EMBL/GenBank/DDBJ databases">
        <title>Complete sequence of Rhodopseudomonas palustris BisB18.</title>
        <authorList>
            <consortium name="US DOE Joint Genome Institute"/>
            <person name="Copeland A."/>
            <person name="Lucas S."/>
            <person name="Lapidus A."/>
            <person name="Barry K."/>
            <person name="Detter J.C."/>
            <person name="Glavina del Rio T."/>
            <person name="Hammon N."/>
            <person name="Israni S."/>
            <person name="Dalin E."/>
            <person name="Tice H."/>
            <person name="Pitluck S."/>
            <person name="Chain P."/>
            <person name="Malfatti S."/>
            <person name="Shin M."/>
            <person name="Vergez L."/>
            <person name="Schmutz J."/>
            <person name="Larimer F."/>
            <person name="Land M."/>
            <person name="Hauser L."/>
            <person name="Pelletier D.A."/>
            <person name="Kyrpides N."/>
            <person name="Anderson I."/>
            <person name="Oda Y."/>
            <person name="Harwood C.S."/>
            <person name="Richardson P."/>
        </authorList>
    </citation>
    <scope>NUCLEOTIDE SEQUENCE [LARGE SCALE GENOMIC DNA]</scope>
    <source>
        <strain evidence="11">BisB18</strain>
    </source>
</reference>
<keyword evidence="5" id="KW-0378">Hydrolase</keyword>
<dbReference type="Pfam" id="PF03734">
    <property type="entry name" value="YkuD"/>
    <property type="match status" value="1"/>
</dbReference>
<dbReference type="PROSITE" id="PS52029">
    <property type="entry name" value="LD_TPASE"/>
    <property type="match status" value="1"/>
</dbReference>
<evidence type="ECO:0000256" key="4">
    <source>
        <dbReference type="ARBA" id="ARBA00022679"/>
    </source>
</evidence>
<evidence type="ECO:0000256" key="8">
    <source>
        <dbReference type="ARBA" id="ARBA00023316"/>
    </source>
</evidence>
<sequence>MIKLSSSNGGGLLHRLAMTTMVIAASSIFAHQASAQALSYAAVPQDATAPFAIDDSAADEGATVPEQFKRAVVNYPNREAAGTVIVDTANTYLYYVLGQNRAIRYGVGVGREGFTWAGVQTITRKSEWPDWHPPAEMIARQPYLPRFMAGGPGNPLGARAMYLGSSVYRIHGTNDPSTIGKFVSSGCIRLTNEDVTDLFGRVGVGTKVVVLPKAERRYEASSKSPQRVSSSAVPPAAGSIGRQAMNLSASLVH</sequence>
<evidence type="ECO:0000256" key="5">
    <source>
        <dbReference type="ARBA" id="ARBA00022801"/>
    </source>
</evidence>
<dbReference type="HOGENOM" id="CLU_042399_0_2_5"/>
<evidence type="ECO:0000256" key="6">
    <source>
        <dbReference type="ARBA" id="ARBA00022960"/>
    </source>
</evidence>
<evidence type="ECO:0000256" key="2">
    <source>
        <dbReference type="ARBA" id="ARBA00005992"/>
    </source>
</evidence>